<dbReference type="InterPro" id="IPR024031">
    <property type="entry name" value="MSMEG_5819/OxyR"/>
</dbReference>
<evidence type="ECO:0000313" key="4">
    <source>
        <dbReference type="Proteomes" id="UP000199202"/>
    </source>
</evidence>
<dbReference type="NCBIfam" id="TIGR04023">
    <property type="entry name" value="PPOX_MSMEG_5819"/>
    <property type="match status" value="1"/>
</dbReference>
<proteinExistence type="predicted"/>
<dbReference type="STRING" id="633440.SAMN05421869_116163"/>
<feature type="domain" description="Pyridoxamine 5'-phosphate oxidase N-terminal" evidence="2">
    <location>
        <begin position="38"/>
        <end position="121"/>
    </location>
</feature>
<dbReference type="GO" id="GO:0005829">
    <property type="term" value="C:cytosol"/>
    <property type="evidence" value="ECO:0007669"/>
    <property type="project" value="TreeGrafter"/>
</dbReference>
<dbReference type="Pfam" id="PF01243">
    <property type="entry name" value="PNPOx_N"/>
    <property type="match status" value="1"/>
</dbReference>
<dbReference type="PANTHER" id="PTHR35176">
    <property type="entry name" value="HEME OXYGENASE HI_0854-RELATED"/>
    <property type="match status" value="1"/>
</dbReference>
<gene>
    <name evidence="3" type="ORF">SAMN05421869_116163</name>
</gene>
<sequence>MRATTSGVARAWWVTFSPIMVNGTPDPSTTATAEEEIAYLRSQPLARVATVSADGQPDVVPLAFEYDGTHFWIGGSGGSVLGTRKFRNLRAGNLKVSLVVDDLVSLDPFIARGVRVYGEAEEPVKRVGLVGPGLYSRITPTVSWSWNLAGEPAGDTWYESRRAVHR</sequence>
<evidence type="ECO:0000259" key="2">
    <source>
        <dbReference type="Pfam" id="PF01243"/>
    </source>
</evidence>
<dbReference type="InterPro" id="IPR012349">
    <property type="entry name" value="Split_barrel_FMN-bd"/>
</dbReference>
<dbReference type="AlphaFoldDB" id="A0A1G9CG76"/>
<keyword evidence="4" id="KW-1185">Reference proteome</keyword>
<dbReference type="GO" id="GO:0016627">
    <property type="term" value="F:oxidoreductase activity, acting on the CH-CH group of donors"/>
    <property type="evidence" value="ECO:0007669"/>
    <property type="project" value="TreeGrafter"/>
</dbReference>
<protein>
    <submittedName>
        <fullName evidence="3">Pyridoxamine 5'-phosphate oxidase family protein</fullName>
    </submittedName>
</protein>
<evidence type="ECO:0000256" key="1">
    <source>
        <dbReference type="ARBA" id="ARBA00023002"/>
    </source>
</evidence>
<accession>A0A1G9CG76</accession>
<dbReference type="PANTHER" id="PTHR35176:SF6">
    <property type="entry name" value="HEME OXYGENASE HI_0854-RELATED"/>
    <property type="match status" value="1"/>
</dbReference>
<dbReference type="GO" id="GO:0070967">
    <property type="term" value="F:coenzyme F420 binding"/>
    <property type="evidence" value="ECO:0007669"/>
    <property type="project" value="TreeGrafter"/>
</dbReference>
<dbReference type="EMBL" id="FNDJ01000016">
    <property type="protein sequence ID" value="SDK50662.1"/>
    <property type="molecule type" value="Genomic_DNA"/>
</dbReference>
<keyword evidence="1" id="KW-0560">Oxidoreductase</keyword>
<dbReference type="SUPFAM" id="SSF50475">
    <property type="entry name" value="FMN-binding split barrel"/>
    <property type="match status" value="1"/>
</dbReference>
<reference evidence="3 4" key="1">
    <citation type="submission" date="2016-10" db="EMBL/GenBank/DDBJ databases">
        <authorList>
            <person name="de Groot N.N."/>
        </authorList>
    </citation>
    <scope>NUCLEOTIDE SEQUENCE [LARGE SCALE GENOMIC DNA]</scope>
    <source>
        <strain evidence="3 4">CGMCC 4.6533</strain>
    </source>
</reference>
<dbReference type="Gene3D" id="2.30.110.10">
    <property type="entry name" value="Electron Transport, Fmn-binding Protein, Chain A"/>
    <property type="match status" value="1"/>
</dbReference>
<dbReference type="Proteomes" id="UP000199202">
    <property type="component" value="Unassembled WGS sequence"/>
</dbReference>
<organism evidence="3 4">
    <name type="scientific">Nonomuraea jiangxiensis</name>
    <dbReference type="NCBI Taxonomy" id="633440"/>
    <lineage>
        <taxon>Bacteria</taxon>
        <taxon>Bacillati</taxon>
        <taxon>Actinomycetota</taxon>
        <taxon>Actinomycetes</taxon>
        <taxon>Streptosporangiales</taxon>
        <taxon>Streptosporangiaceae</taxon>
        <taxon>Nonomuraea</taxon>
    </lineage>
</organism>
<name>A0A1G9CG76_9ACTN</name>
<evidence type="ECO:0000313" key="3">
    <source>
        <dbReference type="EMBL" id="SDK50662.1"/>
    </source>
</evidence>
<dbReference type="InterPro" id="IPR052019">
    <property type="entry name" value="F420H2_bilvrd_red/Heme_oxyg"/>
</dbReference>
<dbReference type="InterPro" id="IPR011576">
    <property type="entry name" value="Pyridox_Oxase_N"/>
</dbReference>